<evidence type="ECO:0000313" key="1">
    <source>
        <dbReference type="EMBL" id="MBX39156.1"/>
    </source>
</evidence>
<reference evidence="1" key="1">
    <citation type="submission" date="2018-02" db="EMBL/GenBank/DDBJ databases">
        <title>Rhizophora mucronata_Transcriptome.</title>
        <authorList>
            <person name="Meera S.P."/>
            <person name="Sreeshan A."/>
            <person name="Augustine A."/>
        </authorList>
    </citation>
    <scope>NUCLEOTIDE SEQUENCE</scope>
    <source>
        <tissue evidence="1">Leaf</tissue>
    </source>
</reference>
<protein>
    <submittedName>
        <fullName evidence="1">Uncharacterized protein</fullName>
    </submittedName>
</protein>
<dbReference type="EMBL" id="GGEC01058672">
    <property type="protein sequence ID" value="MBX39156.1"/>
    <property type="molecule type" value="Transcribed_RNA"/>
</dbReference>
<dbReference type="AlphaFoldDB" id="A0A2P2N9P5"/>
<organism evidence="1">
    <name type="scientific">Rhizophora mucronata</name>
    <name type="common">Asiatic mangrove</name>
    <dbReference type="NCBI Taxonomy" id="61149"/>
    <lineage>
        <taxon>Eukaryota</taxon>
        <taxon>Viridiplantae</taxon>
        <taxon>Streptophyta</taxon>
        <taxon>Embryophyta</taxon>
        <taxon>Tracheophyta</taxon>
        <taxon>Spermatophyta</taxon>
        <taxon>Magnoliopsida</taxon>
        <taxon>eudicotyledons</taxon>
        <taxon>Gunneridae</taxon>
        <taxon>Pentapetalae</taxon>
        <taxon>rosids</taxon>
        <taxon>fabids</taxon>
        <taxon>Malpighiales</taxon>
        <taxon>Rhizophoraceae</taxon>
        <taxon>Rhizophora</taxon>
    </lineage>
</organism>
<sequence>MTMALSFLITDASIVYPKCAWYTLISH</sequence>
<proteinExistence type="predicted"/>
<accession>A0A2P2N9P5</accession>
<name>A0A2P2N9P5_RHIMU</name>